<reference evidence="3" key="1">
    <citation type="submission" date="2020-06" db="EMBL/GenBank/DDBJ databases">
        <authorList>
            <consortium name="Plant Systems Biology data submission"/>
        </authorList>
    </citation>
    <scope>NUCLEOTIDE SEQUENCE</scope>
    <source>
        <strain evidence="3">D6</strain>
    </source>
</reference>
<dbReference type="SUPFAM" id="SSF54593">
    <property type="entry name" value="Glyoxalase/Bleomycin resistance protein/Dihydroxybiphenyl dioxygenase"/>
    <property type="match status" value="1"/>
</dbReference>
<comment type="caution">
    <text evidence="3">The sequence shown here is derived from an EMBL/GenBank/DDBJ whole genome shotgun (WGS) entry which is preliminary data.</text>
</comment>
<feature type="domain" description="Glyoxalase-like" evidence="2">
    <location>
        <begin position="131"/>
        <end position="302"/>
    </location>
</feature>
<dbReference type="InterPro" id="IPR025870">
    <property type="entry name" value="Glyoxalase-like_dom"/>
</dbReference>
<feature type="compositionally biased region" description="Basic and acidic residues" evidence="1">
    <location>
        <begin position="55"/>
        <end position="66"/>
    </location>
</feature>
<evidence type="ECO:0000256" key="1">
    <source>
        <dbReference type="SAM" id="MobiDB-lite"/>
    </source>
</evidence>
<dbReference type="OrthoDB" id="41245at2759"/>
<evidence type="ECO:0000313" key="4">
    <source>
        <dbReference type="Proteomes" id="UP001153069"/>
    </source>
</evidence>
<sequence length="375" mass="41496">MTETEKTASSTGAEDENWWKAEEDTGEAVEEKSAKKASYFSSDSDDDDDSDKEDDAATKNREDAEMQKLMAKFTPSATTGDEPEGEGEDIGNLLAKFAPEVAAASDVVSISSEEDEEEENRREIELEENFLDHVVLAAPDIETAVTEFTRKTGMEPKMALAIKGLGIKCARVSFQGSSYLEIIAPDPEKGGPIGTLLRESGIKQLKPFHWAIRTKRAEALSAEVKRFGYTPDHISMYGTNMRTGAPRKWEMTYLYGHKNGGICPFFINWEGSDHPCETMPIIGDLVSVKISVPKDDSIHQLINHTESEGFSLMEGPSAFQIKFNSPEGEVSFGATKMTGFRFPGFEQVYGDLEKDDEIVDDLDFVFPENARSAYS</sequence>
<evidence type="ECO:0000259" key="2">
    <source>
        <dbReference type="Pfam" id="PF13468"/>
    </source>
</evidence>
<dbReference type="Gene3D" id="3.10.180.10">
    <property type="entry name" value="2,3-Dihydroxybiphenyl 1,2-Dioxygenase, domain 1"/>
    <property type="match status" value="1"/>
</dbReference>
<name>A0A9N8HPW7_9STRA</name>
<protein>
    <recommendedName>
        <fullName evidence="2">Glyoxalase-like domain-containing protein</fullName>
    </recommendedName>
</protein>
<feature type="compositionally biased region" description="Basic and acidic residues" evidence="1">
    <location>
        <begin position="17"/>
        <end position="34"/>
    </location>
</feature>
<dbReference type="InterPro" id="IPR029068">
    <property type="entry name" value="Glyas_Bleomycin-R_OHBP_Dase"/>
</dbReference>
<dbReference type="AlphaFoldDB" id="A0A9N8HPW7"/>
<organism evidence="3 4">
    <name type="scientific">Seminavis robusta</name>
    <dbReference type="NCBI Taxonomy" id="568900"/>
    <lineage>
        <taxon>Eukaryota</taxon>
        <taxon>Sar</taxon>
        <taxon>Stramenopiles</taxon>
        <taxon>Ochrophyta</taxon>
        <taxon>Bacillariophyta</taxon>
        <taxon>Bacillariophyceae</taxon>
        <taxon>Bacillariophycidae</taxon>
        <taxon>Naviculales</taxon>
        <taxon>Naviculaceae</taxon>
        <taxon>Seminavis</taxon>
    </lineage>
</organism>
<feature type="region of interest" description="Disordered" evidence="1">
    <location>
        <begin position="1"/>
        <end position="89"/>
    </location>
</feature>
<dbReference type="Proteomes" id="UP001153069">
    <property type="component" value="Unassembled WGS sequence"/>
</dbReference>
<evidence type="ECO:0000313" key="3">
    <source>
        <dbReference type="EMBL" id="CAB9520797.1"/>
    </source>
</evidence>
<dbReference type="Pfam" id="PF13468">
    <property type="entry name" value="Glyoxalase_3"/>
    <property type="match status" value="1"/>
</dbReference>
<feature type="compositionally biased region" description="Acidic residues" evidence="1">
    <location>
        <begin position="43"/>
        <end position="54"/>
    </location>
</feature>
<gene>
    <name evidence="3" type="ORF">SEMRO_1135_G245080.3</name>
</gene>
<dbReference type="EMBL" id="CAICTM010001133">
    <property type="protein sequence ID" value="CAB9520797.1"/>
    <property type="molecule type" value="Genomic_DNA"/>
</dbReference>
<keyword evidence="4" id="KW-1185">Reference proteome</keyword>
<accession>A0A9N8HPW7</accession>
<proteinExistence type="predicted"/>